<evidence type="ECO:0000256" key="1">
    <source>
        <dbReference type="SAM" id="Coils"/>
    </source>
</evidence>
<comment type="caution">
    <text evidence="3">The sequence shown here is derived from an EMBL/GenBank/DDBJ whole genome shotgun (WGS) entry which is preliminary data.</text>
</comment>
<feature type="coiled-coil region" evidence="1">
    <location>
        <begin position="20"/>
        <end position="54"/>
    </location>
</feature>
<evidence type="ECO:0000313" key="3">
    <source>
        <dbReference type="EMBL" id="GBG91278.1"/>
    </source>
</evidence>
<protein>
    <recommendedName>
        <fullName evidence="5">Reverse transcriptase domain-containing protein</fullName>
    </recommendedName>
</protein>
<dbReference type="Proteomes" id="UP000265515">
    <property type="component" value="Unassembled WGS sequence"/>
</dbReference>
<evidence type="ECO:0000313" key="4">
    <source>
        <dbReference type="Proteomes" id="UP000265515"/>
    </source>
</evidence>
<name>A0A388M9M7_CHABU</name>
<reference evidence="3 4" key="1">
    <citation type="journal article" date="2018" name="Cell">
        <title>The Chara Genome: Secondary Complexity and Implications for Plant Terrestrialization.</title>
        <authorList>
            <person name="Nishiyama T."/>
            <person name="Sakayama H."/>
            <person name="Vries J.D."/>
            <person name="Buschmann H."/>
            <person name="Saint-Marcoux D."/>
            <person name="Ullrich K.K."/>
            <person name="Haas F.B."/>
            <person name="Vanderstraeten L."/>
            <person name="Becker D."/>
            <person name="Lang D."/>
            <person name="Vosolsobe S."/>
            <person name="Rombauts S."/>
            <person name="Wilhelmsson P.K.I."/>
            <person name="Janitza P."/>
            <person name="Kern R."/>
            <person name="Heyl A."/>
            <person name="Rumpler F."/>
            <person name="Villalobos L.I.A.C."/>
            <person name="Clay J.M."/>
            <person name="Skokan R."/>
            <person name="Toyoda A."/>
            <person name="Suzuki Y."/>
            <person name="Kagoshima H."/>
            <person name="Schijlen E."/>
            <person name="Tajeshwar N."/>
            <person name="Catarino B."/>
            <person name="Hetherington A.J."/>
            <person name="Saltykova A."/>
            <person name="Bonnot C."/>
            <person name="Breuninger H."/>
            <person name="Symeonidi A."/>
            <person name="Radhakrishnan G.V."/>
            <person name="Van Nieuwerburgh F."/>
            <person name="Deforce D."/>
            <person name="Chang C."/>
            <person name="Karol K.G."/>
            <person name="Hedrich R."/>
            <person name="Ulvskov P."/>
            <person name="Glockner G."/>
            <person name="Delwiche C.F."/>
            <person name="Petrasek J."/>
            <person name="Van de Peer Y."/>
            <person name="Friml J."/>
            <person name="Beilby M."/>
            <person name="Dolan L."/>
            <person name="Kohara Y."/>
            <person name="Sugano S."/>
            <person name="Fujiyama A."/>
            <person name="Delaux P.-M."/>
            <person name="Quint M."/>
            <person name="TheiBen G."/>
            <person name="Hagemann M."/>
            <person name="Harholt J."/>
            <person name="Dunand C."/>
            <person name="Zachgo S."/>
            <person name="Langdale J."/>
            <person name="Maumus F."/>
            <person name="Straeten D.V.D."/>
            <person name="Gould S.B."/>
            <person name="Rensing S.A."/>
        </authorList>
    </citation>
    <scope>NUCLEOTIDE SEQUENCE [LARGE SCALE GENOMIC DNA]</scope>
    <source>
        <strain evidence="3 4">S276</strain>
    </source>
</reference>
<evidence type="ECO:0008006" key="5">
    <source>
        <dbReference type="Google" id="ProtNLM"/>
    </source>
</evidence>
<proteinExistence type="predicted"/>
<dbReference type="Gramene" id="GBG91278">
    <property type="protein sequence ID" value="GBG91278"/>
    <property type="gene ID" value="CBR_g52163"/>
</dbReference>
<gene>
    <name evidence="3" type="ORF">CBR_g52163</name>
</gene>
<dbReference type="EMBL" id="BFEA01000890">
    <property type="protein sequence ID" value="GBG91278.1"/>
    <property type="molecule type" value="Genomic_DNA"/>
</dbReference>
<evidence type="ECO:0000256" key="2">
    <source>
        <dbReference type="SAM" id="MobiDB-lite"/>
    </source>
</evidence>
<sequence>MAAFKWEIRGLKDNHESIGRSNLNKQIDELRAEMDLLRKQNEKTEEVAQLWRSEALRPGNKRGSINISTPASEGRTATRSRLGGGTTGTDDEARRLRAEVQELQERRRCDQTDVDMLKERCAKAEAQRMEAEAELSRLREQLESLSTEGAGAGTPQVKGTNLKERMDDAAKTGFRTGRRGRVKMTPGRLPREGSARKVNDRFAFVQDERKRDSEHSRREAWNRYAKKRGLSIRRWILRLMSWLNSTRRRDLEGVAALRRGRILNRIMSMDSLFLSNPGFVLCQDESAAMESCAARFREEGFERLGKWNPAGDLGQSYSIPKHKDITKWRPICPTHSECGVRASKRAAQSINELLWDLPSATNFNLKSMADLAATVGKVNKELRKGECFLSAAFDIKEMFCNLPHDAIMKAVRWVVDFWMIQGCKGVLVNQRGKGAKLRFGGVQSGWISIPFATLVDFVKFDLDCTFFKACGQLLQQKVGIPMGKSSSPALACLLCVYNEFLFLSSLGCDRRLISGIRMVDDVSVFVRYRDGNSKSEAVAQSILSRFRFCYDSNLVLECTSDGDCWDFLGCVLKVLDWPWGIQCVALNKNQRFFKEDRLRFQSLQDYSSFSCREQKMAVICSCLHRAKAYTTMAGMEVVFLLTLKIELRRRDFPDEYFDNALPNFSCKFGGIWEDWVTYLTVWGSLVGGRRKAGSALEG</sequence>
<dbReference type="AlphaFoldDB" id="A0A388M9M7"/>
<keyword evidence="1" id="KW-0175">Coiled coil</keyword>
<feature type="region of interest" description="Disordered" evidence="2">
    <location>
        <begin position="59"/>
        <end position="93"/>
    </location>
</feature>
<accession>A0A388M9M7</accession>
<keyword evidence="4" id="KW-1185">Reference proteome</keyword>
<organism evidence="3 4">
    <name type="scientific">Chara braunii</name>
    <name type="common">Braun's stonewort</name>
    <dbReference type="NCBI Taxonomy" id="69332"/>
    <lineage>
        <taxon>Eukaryota</taxon>
        <taxon>Viridiplantae</taxon>
        <taxon>Streptophyta</taxon>
        <taxon>Charophyceae</taxon>
        <taxon>Charales</taxon>
        <taxon>Characeae</taxon>
        <taxon>Chara</taxon>
    </lineage>
</organism>